<dbReference type="PANTHER" id="PTHR47018:SF2">
    <property type="entry name" value="TESMIN_TSO1-LIKE CXC DOMAIN-CONTAINING PROTEIN"/>
    <property type="match status" value="1"/>
</dbReference>
<name>A0A1X7VJY9_AMPQE</name>
<sequence length="469" mass="54411">MEHVIVEGDAKIFEVLQNLKFEYGNQYRWIVTYPGDWHLLKNYQFPLMKAYYDAGLKSLARSCGYQLASIQTCGQFKRTHKFIMEAWESLYRTMLHIFIRSLPGTVCSSSSELISLLQNSITHDSDSTLQCEEILQKALSTTAAVRATFFDEFKKFVQRKGREDDTWKFWIQFVFTDALAYIGLYLAIRSGNWSLRIACVKNMAAIFTAFDHQNYQKLITQNLCDIKDMPPTLLTFFNQGAFVVNIQGRQWHSVGIDEAHEMLINKSCKTAIVKTNPDYISRIARYLPHRARILDNFQHQVLPKEKEKRKLLSLLSKKPEDIKMQTNIEQQVKCLADYSLLDHAEGRTQLINPFTNQIPSQEQNNDLMNFREIGQKKFLQRISAIILKDPSVTAPNRRNNLKTFSDKKKKSRQMSQLEKDRKLIVLAMRKKMTFSRRTGQPIQNLEEQLIELPLAICDNSGNLNKGQKS</sequence>
<evidence type="ECO:0000313" key="3">
    <source>
        <dbReference type="EnsemblMetazoa" id="Aqu2.1.40244_001"/>
    </source>
</evidence>
<dbReference type="InParanoid" id="A0A1X7VJY9"/>
<evidence type="ECO:0000256" key="1">
    <source>
        <dbReference type="SAM" id="MobiDB-lite"/>
    </source>
</evidence>
<dbReference type="PANTHER" id="PTHR47018">
    <property type="entry name" value="CXC DOMAIN-CONTAINING PROTEIN-RELATED"/>
    <property type="match status" value="1"/>
</dbReference>
<dbReference type="EnsemblMetazoa" id="Aqu2.1.40244_001">
    <property type="protein sequence ID" value="Aqu2.1.40244_001"/>
    <property type="gene ID" value="Aqu2.1.40244"/>
</dbReference>
<organism evidence="3">
    <name type="scientific">Amphimedon queenslandica</name>
    <name type="common">Sponge</name>
    <dbReference type="NCBI Taxonomy" id="400682"/>
    <lineage>
        <taxon>Eukaryota</taxon>
        <taxon>Metazoa</taxon>
        <taxon>Porifera</taxon>
        <taxon>Demospongiae</taxon>
        <taxon>Heteroscleromorpha</taxon>
        <taxon>Haplosclerida</taxon>
        <taxon>Niphatidae</taxon>
        <taxon>Amphimedon</taxon>
    </lineage>
</organism>
<reference evidence="3" key="1">
    <citation type="submission" date="2017-05" db="UniProtKB">
        <authorList>
            <consortium name="EnsemblMetazoa"/>
        </authorList>
    </citation>
    <scope>IDENTIFICATION</scope>
</reference>
<feature type="region of interest" description="Disordered" evidence="1">
    <location>
        <begin position="397"/>
        <end position="417"/>
    </location>
</feature>
<dbReference type="OrthoDB" id="10071095at2759"/>
<dbReference type="AlphaFoldDB" id="A0A1X7VJY9"/>
<proteinExistence type="predicted"/>
<protein>
    <recommendedName>
        <fullName evidence="2">DUF6589 domain-containing protein</fullName>
    </recommendedName>
</protein>
<evidence type="ECO:0000259" key="2">
    <source>
        <dbReference type="Pfam" id="PF20231"/>
    </source>
</evidence>
<dbReference type="InterPro" id="IPR046496">
    <property type="entry name" value="DUF6589"/>
</dbReference>
<dbReference type="eggNOG" id="ENOG502SYVY">
    <property type="taxonomic scope" value="Eukaryota"/>
</dbReference>
<dbReference type="Pfam" id="PF20231">
    <property type="entry name" value="DUF6589"/>
    <property type="match status" value="1"/>
</dbReference>
<feature type="domain" description="DUF6589" evidence="2">
    <location>
        <begin position="9"/>
        <end position="308"/>
    </location>
</feature>
<accession>A0A1X7VJY9</accession>